<feature type="transmembrane region" description="Helical" evidence="6">
    <location>
        <begin position="90"/>
        <end position="116"/>
    </location>
</feature>
<evidence type="ECO:0000256" key="4">
    <source>
        <dbReference type="ARBA" id="ARBA00022989"/>
    </source>
</evidence>
<feature type="transmembrane region" description="Helical" evidence="6">
    <location>
        <begin position="128"/>
        <end position="148"/>
    </location>
</feature>
<keyword evidence="8" id="KW-1185">Reference proteome</keyword>
<keyword evidence="2" id="KW-0813">Transport</keyword>
<keyword evidence="4 6" id="KW-1133">Transmembrane helix</keyword>
<dbReference type="AlphaFoldDB" id="A0AAU9JT67"/>
<dbReference type="PANTHER" id="PTHR19432">
    <property type="entry name" value="SUGAR TRANSPORTER"/>
    <property type="match status" value="1"/>
</dbReference>
<feature type="transmembrane region" description="Helical" evidence="6">
    <location>
        <begin position="306"/>
        <end position="327"/>
    </location>
</feature>
<gene>
    <name evidence="7" type="ORF">BSTOLATCC_MIC50185</name>
</gene>
<feature type="transmembrane region" description="Helical" evidence="6">
    <location>
        <begin position="258"/>
        <end position="286"/>
    </location>
</feature>
<evidence type="ECO:0000256" key="1">
    <source>
        <dbReference type="ARBA" id="ARBA00004141"/>
    </source>
</evidence>
<feature type="transmembrane region" description="Helical" evidence="6">
    <location>
        <begin position="464"/>
        <end position="484"/>
    </location>
</feature>
<feature type="transmembrane region" description="Helical" evidence="6">
    <location>
        <begin position="51"/>
        <end position="69"/>
    </location>
</feature>
<accession>A0AAU9JT67</accession>
<comment type="subcellular location">
    <subcellularLocation>
        <location evidence="1">Membrane</location>
        <topology evidence="1">Multi-pass membrane protein</topology>
    </subcellularLocation>
</comment>
<keyword evidence="5 6" id="KW-0472">Membrane</keyword>
<protein>
    <submittedName>
        <fullName evidence="7">Uncharacterized protein</fullName>
    </submittedName>
</protein>
<proteinExistence type="predicted"/>
<feature type="transmembrane region" description="Helical" evidence="6">
    <location>
        <begin position="179"/>
        <end position="199"/>
    </location>
</feature>
<dbReference type="GO" id="GO:0008506">
    <property type="term" value="F:sucrose:proton symporter activity"/>
    <property type="evidence" value="ECO:0007669"/>
    <property type="project" value="TreeGrafter"/>
</dbReference>
<evidence type="ECO:0000256" key="6">
    <source>
        <dbReference type="SAM" id="Phobius"/>
    </source>
</evidence>
<name>A0AAU9JT67_9CILI</name>
<dbReference type="GO" id="GO:0016020">
    <property type="term" value="C:membrane"/>
    <property type="evidence" value="ECO:0007669"/>
    <property type="project" value="UniProtKB-SubCell"/>
</dbReference>
<evidence type="ECO:0000256" key="3">
    <source>
        <dbReference type="ARBA" id="ARBA00022692"/>
    </source>
</evidence>
<dbReference type="EMBL" id="CAJZBQ010000050">
    <property type="protein sequence ID" value="CAG9330075.1"/>
    <property type="molecule type" value="Genomic_DNA"/>
</dbReference>
<organism evidence="7 8">
    <name type="scientific">Blepharisma stoltei</name>
    <dbReference type="NCBI Taxonomy" id="1481888"/>
    <lineage>
        <taxon>Eukaryota</taxon>
        <taxon>Sar</taxon>
        <taxon>Alveolata</taxon>
        <taxon>Ciliophora</taxon>
        <taxon>Postciliodesmatophora</taxon>
        <taxon>Heterotrichea</taxon>
        <taxon>Heterotrichida</taxon>
        <taxon>Blepharismidae</taxon>
        <taxon>Blepharisma</taxon>
    </lineage>
</organism>
<dbReference type="PANTHER" id="PTHR19432:SF35">
    <property type="entry name" value="SOLUTE CARRIER FAMILY 45 MEMBER 3 ISOFORM X1"/>
    <property type="match status" value="1"/>
</dbReference>
<feature type="transmembrane region" description="Helical" evidence="6">
    <location>
        <begin position="24"/>
        <end position="45"/>
    </location>
</feature>
<feature type="transmembrane region" description="Helical" evidence="6">
    <location>
        <begin position="205"/>
        <end position="227"/>
    </location>
</feature>
<evidence type="ECO:0000256" key="2">
    <source>
        <dbReference type="ARBA" id="ARBA00022448"/>
    </source>
</evidence>
<reference evidence="7" key="1">
    <citation type="submission" date="2021-09" db="EMBL/GenBank/DDBJ databases">
        <authorList>
            <consortium name="AG Swart"/>
            <person name="Singh M."/>
            <person name="Singh A."/>
            <person name="Seah K."/>
            <person name="Emmerich C."/>
        </authorList>
    </citation>
    <scope>NUCLEOTIDE SEQUENCE</scope>
    <source>
        <strain evidence="7">ATCC30299</strain>
    </source>
</reference>
<dbReference type="Proteomes" id="UP001162131">
    <property type="component" value="Unassembled WGS sequence"/>
</dbReference>
<evidence type="ECO:0000256" key="5">
    <source>
        <dbReference type="ARBA" id="ARBA00023136"/>
    </source>
</evidence>
<evidence type="ECO:0000313" key="7">
    <source>
        <dbReference type="EMBL" id="CAG9330075.1"/>
    </source>
</evidence>
<evidence type="ECO:0000313" key="8">
    <source>
        <dbReference type="Proteomes" id="UP001162131"/>
    </source>
</evidence>
<feature type="transmembrane region" description="Helical" evidence="6">
    <location>
        <begin position="339"/>
        <end position="357"/>
    </location>
</feature>
<keyword evidence="3 6" id="KW-0812">Transmembrane</keyword>
<sequence length="485" mass="55870">MDEETTPITTNTPKTQSPLYFQSIFIACIEFGYALENVFISPYFLRLGTNSYLSAMIWLFPSFFRLLLNPIRSQYIYSNKQKFEQRRNRILSYLCLQSLLGTLIFIFAGSLSQWYFEEDVETNKNAKNLALILGLIGFIFMDLGYLMINDLLIEIIHHSNSEVNDIDFWIFNWKKGGRIIGFLFASLDIFETYSLYTYYAVGDNLAFSFGFSAFIYMVIFCLILPGIMNIPYNYRYNPEKCSITSLSLFFMSPLKIKLFLLAYYFSYGSYFLISIYTTSWVTISLLNENSRGAKYLIHHREFEIGVSWGASDMLLLSFFALIFSQLIKYIRHSSLISESLIWSISCIVCTASLTLGLLLNSNIYLYALIPFCSLIFATIQVIPQHLSPLLDKTYSKLCPIISFPHLSKDCPSQKNQKSNALHLPPEYIPQWEKLLLWSGSLSEITVLCIVPTILAFFPEVDDNIWALKVSAFWCSISAILCLFLK</sequence>
<feature type="transmembrane region" description="Helical" evidence="6">
    <location>
        <begin position="434"/>
        <end position="458"/>
    </location>
</feature>
<comment type="caution">
    <text evidence="7">The sequence shown here is derived from an EMBL/GenBank/DDBJ whole genome shotgun (WGS) entry which is preliminary data.</text>
</comment>
<feature type="transmembrane region" description="Helical" evidence="6">
    <location>
        <begin position="363"/>
        <end position="382"/>
    </location>
</feature>